<dbReference type="Proteomes" id="UP000265120">
    <property type="component" value="Chromosome 6"/>
</dbReference>
<dbReference type="SMART" id="SM00235">
    <property type="entry name" value="ZnMc"/>
    <property type="match status" value="1"/>
</dbReference>
<evidence type="ECO:0000313" key="4">
    <source>
        <dbReference type="Ensembl" id="ENSCSEP00000033009.1"/>
    </source>
</evidence>
<dbReference type="PANTHER" id="PTHR10127:SF779">
    <property type="entry name" value="METALLOENDOPEPTIDASE"/>
    <property type="match status" value="1"/>
</dbReference>
<dbReference type="GeneTree" id="ENSGT00940000163716"/>
<dbReference type="PROSITE" id="PS51864">
    <property type="entry name" value="ASTACIN"/>
    <property type="match status" value="1"/>
</dbReference>
<feature type="binding site" evidence="1">
    <location>
        <position position="199"/>
    </location>
    <ligand>
        <name>Zn(2+)</name>
        <dbReference type="ChEBI" id="CHEBI:29105"/>
        <note>catalytic</note>
    </ligand>
</feature>
<keyword evidence="1 2" id="KW-0479">Metal-binding</keyword>
<dbReference type="Ensembl" id="ENSCSET00000033432.1">
    <property type="protein sequence ID" value="ENSCSEP00000033009.1"/>
    <property type="gene ID" value="ENSCSEG00000021191.1"/>
</dbReference>
<evidence type="ECO:0000313" key="5">
    <source>
        <dbReference type="Proteomes" id="UP000265120"/>
    </source>
</evidence>
<accession>A0A3P8X1Z1</accession>
<keyword evidence="1 2" id="KW-0862">Zinc</keyword>
<feature type="binding site" evidence="1">
    <location>
        <position position="195"/>
    </location>
    <ligand>
        <name>Zn(2+)</name>
        <dbReference type="ChEBI" id="CHEBI:29105"/>
        <note>catalytic</note>
    </ligand>
</feature>
<dbReference type="GO" id="GO:0004222">
    <property type="term" value="F:metalloendopeptidase activity"/>
    <property type="evidence" value="ECO:0007669"/>
    <property type="project" value="UniProtKB-UniRule"/>
</dbReference>
<protein>
    <recommendedName>
        <fullName evidence="2">Metalloendopeptidase</fullName>
        <ecNumber evidence="2">3.4.24.-</ecNumber>
    </recommendedName>
</protein>
<feature type="chain" id="PRO_5017855124" description="Metalloendopeptidase" evidence="2">
    <location>
        <begin position="23"/>
        <end position="294"/>
    </location>
</feature>
<feature type="active site" evidence="1">
    <location>
        <position position="196"/>
    </location>
</feature>
<evidence type="ECO:0000256" key="2">
    <source>
        <dbReference type="RuleBase" id="RU361183"/>
    </source>
</evidence>
<feature type="signal peptide" evidence="2">
    <location>
        <begin position="1"/>
        <end position="22"/>
    </location>
</feature>
<dbReference type="InterPro" id="IPR024079">
    <property type="entry name" value="MetalloPept_cat_dom_sf"/>
</dbReference>
<keyword evidence="2" id="KW-0732">Signal</keyword>
<comment type="cofactor">
    <cofactor evidence="1 2">
        <name>Zn(2+)</name>
        <dbReference type="ChEBI" id="CHEBI:29105"/>
    </cofactor>
    <text evidence="1 2">Binds 1 zinc ion per subunit.</text>
</comment>
<dbReference type="InterPro" id="IPR001506">
    <property type="entry name" value="Peptidase_M12A"/>
</dbReference>
<sequence>MALLKSTLCLLVVLVVCDFSWAEEEEEELSVSELLWKANKDVGKNKQTKKNNLTFAQTLCLSVLCTFNIYFPPVSVHTEDEPLVIDDIAYDHENQRNADPCTSRGCMWSKSSDGKVYVPYVIASHFSSRERTIIERGLFSFHDVSCIRFIKRSTHRDYVNIQSNNGCYSYVGRRGYSQTLSLDRQGCLYHNTVQHELLHALGFNHEQCRSDRDQYIKILWHNIQSGWEYAFDKINTLNQNTPYDYNSVMQYHKYAFSGNNQPTMMPIPDANVSFGKGTQMSKNDIDRLNRLYKC</sequence>
<reference evidence="4" key="3">
    <citation type="submission" date="2025-09" db="UniProtKB">
        <authorList>
            <consortium name="Ensembl"/>
        </authorList>
    </citation>
    <scope>IDENTIFICATION</scope>
</reference>
<dbReference type="Pfam" id="PF01400">
    <property type="entry name" value="Astacin"/>
    <property type="match status" value="1"/>
</dbReference>
<dbReference type="InParanoid" id="A0A3P8X1Z1"/>
<dbReference type="EC" id="3.4.24.-" evidence="2"/>
<keyword evidence="5" id="KW-1185">Reference proteome</keyword>
<reference evidence="4 5" key="1">
    <citation type="journal article" date="2014" name="Nat. Genet.">
        <title>Whole-genome sequence of a flatfish provides insights into ZW sex chromosome evolution and adaptation to a benthic lifestyle.</title>
        <authorList>
            <person name="Chen S."/>
            <person name="Zhang G."/>
            <person name="Shao C."/>
            <person name="Huang Q."/>
            <person name="Liu G."/>
            <person name="Zhang P."/>
            <person name="Song W."/>
            <person name="An N."/>
            <person name="Chalopin D."/>
            <person name="Volff J.N."/>
            <person name="Hong Y."/>
            <person name="Li Q."/>
            <person name="Sha Z."/>
            <person name="Zhou H."/>
            <person name="Xie M."/>
            <person name="Yu Q."/>
            <person name="Liu Y."/>
            <person name="Xiang H."/>
            <person name="Wang N."/>
            <person name="Wu K."/>
            <person name="Yang C."/>
            <person name="Zhou Q."/>
            <person name="Liao X."/>
            <person name="Yang L."/>
            <person name="Hu Q."/>
            <person name="Zhang J."/>
            <person name="Meng L."/>
            <person name="Jin L."/>
            <person name="Tian Y."/>
            <person name="Lian J."/>
            <person name="Yang J."/>
            <person name="Miao G."/>
            <person name="Liu S."/>
            <person name="Liang Z."/>
            <person name="Yan F."/>
            <person name="Li Y."/>
            <person name="Sun B."/>
            <person name="Zhang H."/>
            <person name="Zhang J."/>
            <person name="Zhu Y."/>
            <person name="Du M."/>
            <person name="Zhao Y."/>
            <person name="Schartl M."/>
            <person name="Tang Q."/>
            <person name="Wang J."/>
        </authorList>
    </citation>
    <scope>NUCLEOTIDE SEQUENCE</scope>
</reference>
<dbReference type="InterPro" id="IPR006026">
    <property type="entry name" value="Peptidase_Metallo"/>
</dbReference>
<proteinExistence type="predicted"/>
<dbReference type="GO" id="GO:0008270">
    <property type="term" value="F:zinc ion binding"/>
    <property type="evidence" value="ECO:0007669"/>
    <property type="project" value="UniProtKB-UniRule"/>
</dbReference>
<dbReference type="AlphaFoldDB" id="A0A3P8X1Z1"/>
<keyword evidence="1 2" id="KW-0378">Hydrolase</keyword>
<evidence type="ECO:0000256" key="1">
    <source>
        <dbReference type="PROSITE-ProRule" id="PRU01211"/>
    </source>
</evidence>
<keyword evidence="1 2" id="KW-0645">Protease</keyword>
<dbReference type="SUPFAM" id="SSF55486">
    <property type="entry name" value="Metalloproteases ('zincins'), catalytic domain"/>
    <property type="match status" value="1"/>
</dbReference>
<dbReference type="Gene3D" id="3.40.390.10">
    <property type="entry name" value="Collagenase (Catalytic Domain)"/>
    <property type="match status" value="1"/>
</dbReference>
<dbReference type="PRINTS" id="PR00480">
    <property type="entry name" value="ASTACIN"/>
</dbReference>
<feature type="binding site" evidence="1">
    <location>
        <position position="205"/>
    </location>
    <ligand>
        <name>Zn(2+)</name>
        <dbReference type="ChEBI" id="CHEBI:29105"/>
        <note>catalytic</note>
    </ligand>
</feature>
<name>A0A3P8X1Z1_CYNSE</name>
<reference evidence="4" key="2">
    <citation type="submission" date="2025-08" db="UniProtKB">
        <authorList>
            <consortium name="Ensembl"/>
        </authorList>
    </citation>
    <scope>IDENTIFICATION</scope>
</reference>
<dbReference type="GO" id="GO:0006508">
    <property type="term" value="P:proteolysis"/>
    <property type="evidence" value="ECO:0007669"/>
    <property type="project" value="UniProtKB-KW"/>
</dbReference>
<organism evidence="4 5">
    <name type="scientific">Cynoglossus semilaevis</name>
    <name type="common">Tongue sole</name>
    <dbReference type="NCBI Taxonomy" id="244447"/>
    <lineage>
        <taxon>Eukaryota</taxon>
        <taxon>Metazoa</taxon>
        <taxon>Chordata</taxon>
        <taxon>Craniata</taxon>
        <taxon>Vertebrata</taxon>
        <taxon>Euteleostomi</taxon>
        <taxon>Actinopterygii</taxon>
        <taxon>Neopterygii</taxon>
        <taxon>Teleostei</taxon>
        <taxon>Neoteleostei</taxon>
        <taxon>Acanthomorphata</taxon>
        <taxon>Carangaria</taxon>
        <taxon>Pleuronectiformes</taxon>
        <taxon>Pleuronectoidei</taxon>
        <taxon>Cynoglossidae</taxon>
        <taxon>Cynoglossinae</taxon>
        <taxon>Cynoglossus</taxon>
    </lineage>
</organism>
<feature type="domain" description="Peptidase M12A" evidence="3">
    <location>
        <begin position="97"/>
        <end position="294"/>
    </location>
</feature>
<keyword evidence="1 2" id="KW-0482">Metalloprotease</keyword>
<comment type="caution">
    <text evidence="1">Lacks conserved residue(s) required for the propagation of feature annotation.</text>
</comment>
<dbReference type="PANTHER" id="PTHR10127">
    <property type="entry name" value="DISCOIDIN, CUB, EGF, LAMININ , AND ZINC METALLOPROTEASE DOMAIN CONTAINING"/>
    <property type="match status" value="1"/>
</dbReference>
<evidence type="ECO:0000259" key="3">
    <source>
        <dbReference type="PROSITE" id="PS51864"/>
    </source>
</evidence>